<dbReference type="InterPro" id="IPR002678">
    <property type="entry name" value="DUF34/NIF3"/>
</dbReference>
<protein>
    <recommendedName>
        <fullName evidence="2 4">GTP cyclohydrolase 1 type 2 homolog</fullName>
    </recommendedName>
</protein>
<gene>
    <name evidence="6" type="ORF">G5B42_02275</name>
</gene>
<evidence type="ECO:0000256" key="3">
    <source>
        <dbReference type="ARBA" id="ARBA00022723"/>
    </source>
</evidence>
<dbReference type="GO" id="GO:0005737">
    <property type="term" value="C:cytoplasm"/>
    <property type="evidence" value="ECO:0007669"/>
    <property type="project" value="TreeGrafter"/>
</dbReference>
<feature type="binding site" evidence="5">
    <location>
        <position position="65"/>
    </location>
    <ligand>
        <name>a divalent metal cation</name>
        <dbReference type="ChEBI" id="CHEBI:60240"/>
        <label>1</label>
    </ligand>
</feature>
<comment type="caution">
    <text evidence="6">The sequence shown here is derived from an EMBL/GenBank/DDBJ whole genome shotgun (WGS) entry which is preliminary data.</text>
</comment>
<dbReference type="FunFam" id="3.40.1390.30:FF:000001">
    <property type="entry name" value="GTP cyclohydrolase 1 type 2"/>
    <property type="match status" value="1"/>
</dbReference>
<name>A0A8J6LI85_9FIRM</name>
<dbReference type="FunFam" id="3.30.70.120:FF:000006">
    <property type="entry name" value="GTP cyclohydrolase 1 type 2 homolog"/>
    <property type="match status" value="1"/>
</dbReference>
<keyword evidence="3 4" id="KW-0479">Metal-binding</keyword>
<dbReference type="SUPFAM" id="SSF102705">
    <property type="entry name" value="NIF3 (NGG1p interacting factor 3)-like"/>
    <property type="match status" value="1"/>
</dbReference>
<evidence type="ECO:0000256" key="4">
    <source>
        <dbReference type="PIRNR" id="PIRNR037489"/>
    </source>
</evidence>
<dbReference type="GO" id="GO:0046872">
    <property type="term" value="F:metal ion binding"/>
    <property type="evidence" value="ECO:0007669"/>
    <property type="project" value="UniProtKB-UniRule"/>
</dbReference>
<dbReference type="Pfam" id="PF01784">
    <property type="entry name" value="DUF34_NIF3"/>
    <property type="match status" value="1"/>
</dbReference>
<organism evidence="6 7">
    <name type="scientific">Capillibacterium thermochitinicola</name>
    <dbReference type="NCBI Taxonomy" id="2699427"/>
    <lineage>
        <taxon>Bacteria</taxon>
        <taxon>Bacillati</taxon>
        <taxon>Bacillota</taxon>
        <taxon>Capillibacterium</taxon>
    </lineage>
</organism>
<dbReference type="Proteomes" id="UP000657177">
    <property type="component" value="Unassembled WGS sequence"/>
</dbReference>
<feature type="binding site" evidence="5">
    <location>
        <position position="104"/>
    </location>
    <ligand>
        <name>a divalent metal cation</name>
        <dbReference type="ChEBI" id="CHEBI:60240"/>
        <label>1</label>
    </ligand>
</feature>
<dbReference type="RefSeq" id="WP_181338832.1">
    <property type="nucleotide sequence ID" value="NZ_JAAKDE010000004.1"/>
</dbReference>
<proteinExistence type="inferred from homology"/>
<dbReference type="PANTHER" id="PTHR13799:SF14">
    <property type="entry name" value="GTP CYCLOHYDROLASE 1 TYPE 2 HOMOLOG"/>
    <property type="match status" value="1"/>
</dbReference>
<evidence type="ECO:0000256" key="2">
    <source>
        <dbReference type="ARBA" id="ARBA00022112"/>
    </source>
</evidence>
<accession>A0A8J6LI85</accession>
<dbReference type="EMBL" id="JAAKDE010000004">
    <property type="protein sequence ID" value="MBA2132376.1"/>
    <property type="molecule type" value="Genomic_DNA"/>
</dbReference>
<dbReference type="InterPro" id="IPR036069">
    <property type="entry name" value="DUF34/NIF3_sf"/>
</dbReference>
<evidence type="ECO:0000256" key="5">
    <source>
        <dbReference type="PIRSR" id="PIRSR602678-1"/>
    </source>
</evidence>
<dbReference type="InterPro" id="IPR015867">
    <property type="entry name" value="N-reg_PII/ATP_PRibTrfase_C"/>
</dbReference>
<dbReference type="Gene3D" id="3.40.1390.30">
    <property type="entry name" value="NIF3 (NGG1p interacting factor 3)-like"/>
    <property type="match status" value="1"/>
</dbReference>
<dbReference type="AlphaFoldDB" id="A0A8J6LI85"/>
<dbReference type="InterPro" id="IPR017221">
    <property type="entry name" value="DUF34/NIF3_bac"/>
</dbReference>
<dbReference type="NCBIfam" id="TIGR00486">
    <property type="entry name" value="YbgI_SA1388"/>
    <property type="match status" value="1"/>
</dbReference>
<dbReference type="Gene3D" id="3.30.70.120">
    <property type="match status" value="1"/>
</dbReference>
<keyword evidence="7" id="KW-1185">Reference proteome</keyword>
<sequence length="371" mass="40973">MPTVREITSILEELAPLALAESWDNVGLQVGRFDREVTGLLLALDFSAAVLAEARQKQANLIVTHHPLIFKPLNNLQFDRPGGEVWEEMIAGGFVVYAMHTNFDRAADGLNQYLAELLQLSQVEPVEEGAEEHLKLVVYVPEDHVEPVFAALTAAGAGWIGNYSHCTFRTSGVGTFLPRDGANPFFGEVGAVSSVPEVRLETIIPARKRESIIKAMLAAHPYEEVAYDLYPVVQKGGRAGLGRVGRLPKPQPFSGFLAEVKTLFNDETLRWGGFPRETVSKIAVIGGSGGKYLGQAKRKGAEVLITSDLGYHDFLHAEQLGMTIVEVGHHTIEAVGLKRIKEYLEKDQSLTPEFKARIYLSEHYIKPYSFY</sequence>
<feature type="binding site" evidence="5">
    <location>
        <position position="66"/>
    </location>
    <ligand>
        <name>a divalent metal cation</name>
        <dbReference type="ChEBI" id="CHEBI:60240"/>
        <label>1</label>
    </ligand>
</feature>
<dbReference type="PANTHER" id="PTHR13799">
    <property type="entry name" value="NGG1 INTERACTING FACTOR 3"/>
    <property type="match status" value="1"/>
</dbReference>
<reference evidence="6" key="1">
    <citation type="submission" date="2020-06" db="EMBL/GenBank/DDBJ databases">
        <title>Novel chitinolytic bacterium.</title>
        <authorList>
            <person name="Ungkulpasvich U."/>
            <person name="Kosugi A."/>
            <person name="Uke A."/>
        </authorList>
    </citation>
    <scope>NUCLEOTIDE SEQUENCE</scope>
    <source>
        <strain evidence="6">UUS1-1</strain>
    </source>
</reference>
<evidence type="ECO:0000313" key="7">
    <source>
        <dbReference type="Proteomes" id="UP000657177"/>
    </source>
</evidence>
<evidence type="ECO:0000313" key="6">
    <source>
        <dbReference type="EMBL" id="MBA2132376.1"/>
    </source>
</evidence>
<evidence type="ECO:0000256" key="1">
    <source>
        <dbReference type="ARBA" id="ARBA00006964"/>
    </source>
</evidence>
<feature type="binding site" evidence="5">
    <location>
        <position position="333"/>
    </location>
    <ligand>
        <name>a divalent metal cation</name>
        <dbReference type="ChEBI" id="CHEBI:60240"/>
        <label>1</label>
    </ligand>
</feature>
<dbReference type="PIRSF" id="PIRSF037489">
    <property type="entry name" value="UCP037489_NIF3_YqfO"/>
    <property type="match status" value="1"/>
</dbReference>
<comment type="similarity">
    <text evidence="1 4">Belongs to the GTP cyclohydrolase I type 2/NIF3 family.</text>
</comment>
<feature type="binding site" evidence="5">
    <location>
        <position position="329"/>
    </location>
    <ligand>
        <name>a divalent metal cation</name>
        <dbReference type="ChEBI" id="CHEBI:60240"/>
        <label>1</label>
    </ligand>
</feature>